<sequence>MTHSARVQCLDDELTEYAAGRLPLNRQWAWDRHLVTCQVCGHAVDQERRLRSALAGAPTMPGDLRTTLLALGSTMAADMPRTSTPPSPAPDPLRLLAPGAPPCHRSPLRATVIAAAAAGISAAAAWSLTMVPAPGTGRPALATVTPLVAATATPTRAATAAVSNGFSQGVVLTRTGQQAESTP</sequence>
<reference evidence="4" key="1">
    <citation type="journal article" date="2019" name="Int. J. Syst. Evol. Microbiol.">
        <title>The Global Catalogue of Microorganisms (GCM) 10K type strain sequencing project: providing services to taxonomists for standard genome sequencing and annotation.</title>
        <authorList>
            <consortium name="The Broad Institute Genomics Platform"/>
            <consortium name="The Broad Institute Genome Sequencing Center for Infectious Disease"/>
            <person name="Wu L."/>
            <person name="Ma J."/>
        </authorList>
    </citation>
    <scope>NUCLEOTIDE SEQUENCE [LARGE SCALE GENOMIC DNA]</scope>
    <source>
        <strain evidence="4">JCM 17738</strain>
    </source>
</reference>
<gene>
    <name evidence="3" type="ORF">GCM10023153_30710</name>
</gene>
<dbReference type="EMBL" id="BAABFX010000045">
    <property type="protein sequence ID" value="GAA4401981.1"/>
    <property type="molecule type" value="Genomic_DNA"/>
</dbReference>
<proteinExistence type="predicted"/>
<keyword evidence="1" id="KW-0805">Transcription regulation</keyword>
<evidence type="ECO:0000256" key="2">
    <source>
        <dbReference type="ARBA" id="ARBA00023163"/>
    </source>
</evidence>
<keyword evidence="4" id="KW-1185">Reference proteome</keyword>
<protein>
    <recommendedName>
        <fullName evidence="5">Zf-HC2 domain-containing protein</fullName>
    </recommendedName>
</protein>
<evidence type="ECO:0000256" key="1">
    <source>
        <dbReference type="ARBA" id="ARBA00023015"/>
    </source>
</evidence>
<evidence type="ECO:0008006" key="5">
    <source>
        <dbReference type="Google" id="ProtNLM"/>
    </source>
</evidence>
<accession>A0ABP8K914</accession>
<organism evidence="3 4">
    <name type="scientific">Ornithinibacter aureus</name>
    <dbReference type="NCBI Taxonomy" id="622664"/>
    <lineage>
        <taxon>Bacteria</taxon>
        <taxon>Bacillati</taxon>
        <taxon>Actinomycetota</taxon>
        <taxon>Actinomycetes</taxon>
        <taxon>Micrococcales</taxon>
        <taxon>Intrasporangiaceae</taxon>
        <taxon>Ornithinibacter</taxon>
    </lineage>
</organism>
<dbReference type="InterPro" id="IPR041916">
    <property type="entry name" value="Anti_sigma_zinc_sf"/>
</dbReference>
<dbReference type="RefSeq" id="WP_159900732.1">
    <property type="nucleotide sequence ID" value="NZ_BAABFX010000045.1"/>
</dbReference>
<comment type="caution">
    <text evidence="3">The sequence shown here is derived from an EMBL/GenBank/DDBJ whole genome shotgun (WGS) entry which is preliminary data.</text>
</comment>
<dbReference type="Gene3D" id="1.10.10.1320">
    <property type="entry name" value="Anti-sigma factor, zinc-finger domain"/>
    <property type="match status" value="1"/>
</dbReference>
<keyword evidence="2" id="KW-0804">Transcription</keyword>
<evidence type="ECO:0000313" key="4">
    <source>
        <dbReference type="Proteomes" id="UP001500390"/>
    </source>
</evidence>
<evidence type="ECO:0000313" key="3">
    <source>
        <dbReference type="EMBL" id="GAA4401981.1"/>
    </source>
</evidence>
<dbReference type="Proteomes" id="UP001500390">
    <property type="component" value="Unassembled WGS sequence"/>
</dbReference>
<name>A0ABP8K914_9MICO</name>